<accession>A0AAD4LCW5</accession>
<comment type="caution">
    <text evidence="2">The sequence shown here is derived from an EMBL/GenBank/DDBJ whole genome shotgun (WGS) entry which is preliminary data.</text>
</comment>
<keyword evidence="3" id="KW-1185">Reference proteome</keyword>
<keyword evidence="1" id="KW-0812">Transmembrane</keyword>
<dbReference type="EMBL" id="JAKELL010000072">
    <property type="protein sequence ID" value="KAH8984739.1"/>
    <property type="molecule type" value="Genomic_DNA"/>
</dbReference>
<evidence type="ECO:0000313" key="3">
    <source>
        <dbReference type="Proteomes" id="UP001201163"/>
    </source>
</evidence>
<evidence type="ECO:0000256" key="1">
    <source>
        <dbReference type="SAM" id="Phobius"/>
    </source>
</evidence>
<organism evidence="2 3">
    <name type="scientific">Lactarius akahatsu</name>
    <dbReference type="NCBI Taxonomy" id="416441"/>
    <lineage>
        <taxon>Eukaryota</taxon>
        <taxon>Fungi</taxon>
        <taxon>Dikarya</taxon>
        <taxon>Basidiomycota</taxon>
        <taxon>Agaricomycotina</taxon>
        <taxon>Agaricomycetes</taxon>
        <taxon>Russulales</taxon>
        <taxon>Russulaceae</taxon>
        <taxon>Lactarius</taxon>
    </lineage>
</organism>
<proteinExistence type="predicted"/>
<name>A0AAD4LCW5_9AGAM</name>
<dbReference type="AlphaFoldDB" id="A0AAD4LCW5"/>
<reference evidence="2" key="1">
    <citation type="submission" date="2022-01" db="EMBL/GenBank/DDBJ databases">
        <title>Comparative genomics reveals a dynamic genome evolution in the ectomycorrhizal milk-cap (Lactarius) mushrooms.</title>
        <authorList>
            <consortium name="DOE Joint Genome Institute"/>
            <person name="Lebreton A."/>
            <person name="Tang N."/>
            <person name="Kuo A."/>
            <person name="LaButti K."/>
            <person name="Drula E."/>
            <person name="Barry K."/>
            <person name="Clum A."/>
            <person name="Lipzen A."/>
            <person name="Mousain D."/>
            <person name="Ng V."/>
            <person name="Wang R."/>
            <person name="Wang X."/>
            <person name="Dai Y."/>
            <person name="Henrissat B."/>
            <person name="Grigoriev I.V."/>
            <person name="Guerin-Laguette A."/>
            <person name="Yu F."/>
            <person name="Martin F.M."/>
        </authorList>
    </citation>
    <scope>NUCLEOTIDE SEQUENCE</scope>
    <source>
        <strain evidence="2">QP</strain>
    </source>
</reference>
<protein>
    <submittedName>
        <fullName evidence="2">Uncharacterized protein</fullName>
    </submittedName>
</protein>
<feature type="transmembrane region" description="Helical" evidence="1">
    <location>
        <begin position="20"/>
        <end position="40"/>
    </location>
</feature>
<keyword evidence="1" id="KW-0472">Membrane</keyword>
<sequence length="83" mass="9506">MTLHPFAPSPLSARFPKDMTVHGWQGLLVFLLFYTFALAVRYRVRRRFCLCALYVPDIDIERSPVMHASEPGSTWIPIRSAPS</sequence>
<keyword evidence="1" id="KW-1133">Transmembrane helix</keyword>
<evidence type="ECO:0000313" key="2">
    <source>
        <dbReference type="EMBL" id="KAH8984739.1"/>
    </source>
</evidence>
<dbReference type="Proteomes" id="UP001201163">
    <property type="component" value="Unassembled WGS sequence"/>
</dbReference>
<gene>
    <name evidence="2" type="ORF">EDB92DRAFT_1885533</name>
</gene>